<dbReference type="OrthoDB" id="5297568at2"/>
<organism evidence="1 2">
    <name type="scientific">Caballeronia sordidicola</name>
    <name type="common">Burkholderia sordidicola</name>
    <dbReference type="NCBI Taxonomy" id="196367"/>
    <lineage>
        <taxon>Bacteria</taxon>
        <taxon>Pseudomonadati</taxon>
        <taxon>Pseudomonadota</taxon>
        <taxon>Betaproteobacteria</taxon>
        <taxon>Burkholderiales</taxon>
        <taxon>Burkholderiaceae</taxon>
        <taxon>Caballeronia</taxon>
    </lineage>
</organism>
<sequence>MTRIDFHSNVGDSIAYACRLARKAYMSGQPLVVLAESERLKRFDEQLWTFKALEFVPHCMADSALAADTPVLLAASLDAVLENQQHQILLNLGAAVPPQFARFERLLEVVGNDEHELVAGRERYRFYRDRGYVLNNYKQGAGA</sequence>
<evidence type="ECO:0000313" key="2">
    <source>
        <dbReference type="Proteomes" id="UP000054893"/>
    </source>
</evidence>
<accession>A0A158GXL8</accession>
<dbReference type="AlphaFoldDB" id="A0A158GXL8"/>
<dbReference type="InterPro" id="IPR007459">
    <property type="entry name" value="DNA_pol3_chi"/>
</dbReference>
<dbReference type="InterPro" id="IPR036768">
    <property type="entry name" value="PolIII_chi_sf"/>
</dbReference>
<protein>
    <submittedName>
        <fullName evidence="1">DNA polymerase III subunit chi</fullName>
    </submittedName>
</protein>
<evidence type="ECO:0000313" key="1">
    <source>
        <dbReference type="EMBL" id="SAL36597.1"/>
    </source>
</evidence>
<dbReference type="Gene3D" id="3.40.50.10110">
    <property type="entry name" value="DNA polymerase III subunit chi"/>
    <property type="match status" value="1"/>
</dbReference>
<dbReference type="Pfam" id="PF04364">
    <property type="entry name" value="DNA_pol3_chi"/>
    <property type="match status" value="1"/>
</dbReference>
<dbReference type="RefSeq" id="WP_060856842.1">
    <property type="nucleotide sequence ID" value="NZ_FCOC02000011.1"/>
</dbReference>
<dbReference type="GO" id="GO:0032298">
    <property type="term" value="P:positive regulation of DNA-templated DNA replication initiation"/>
    <property type="evidence" value="ECO:0007669"/>
    <property type="project" value="TreeGrafter"/>
</dbReference>
<dbReference type="PANTHER" id="PTHR38767">
    <property type="entry name" value="DNA POLYMERASE III SUBUNIT CHI"/>
    <property type="match status" value="1"/>
</dbReference>
<gene>
    <name evidence="1" type="ORF">AWB64_03721</name>
</gene>
<proteinExistence type="predicted"/>
<dbReference type="GO" id="GO:0003887">
    <property type="term" value="F:DNA-directed DNA polymerase activity"/>
    <property type="evidence" value="ECO:0007669"/>
    <property type="project" value="InterPro"/>
</dbReference>
<reference evidence="1 2" key="1">
    <citation type="submission" date="2016-01" db="EMBL/GenBank/DDBJ databases">
        <authorList>
            <person name="Oliw E.H."/>
        </authorList>
    </citation>
    <scope>NUCLEOTIDE SEQUENCE [LARGE SCALE GENOMIC DNA]</scope>
    <source>
        <strain evidence="1">LMG 22029</strain>
    </source>
</reference>
<dbReference type="SUPFAM" id="SSF102400">
    <property type="entry name" value="DNA polymerase III chi subunit"/>
    <property type="match status" value="1"/>
</dbReference>
<dbReference type="EMBL" id="FCOC02000011">
    <property type="protein sequence ID" value="SAL36597.1"/>
    <property type="molecule type" value="Genomic_DNA"/>
</dbReference>
<name>A0A158GXL8_CABSO</name>
<dbReference type="NCBIfam" id="NF004348">
    <property type="entry name" value="PRK05728.1-5"/>
    <property type="match status" value="1"/>
</dbReference>
<dbReference type="Proteomes" id="UP000054893">
    <property type="component" value="Unassembled WGS sequence"/>
</dbReference>
<dbReference type="GO" id="GO:0003677">
    <property type="term" value="F:DNA binding"/>
    <property type="evidence" value="ECO:0007669"/>
    <property type="project" value="InterPro"/>
</dbReference>
<dbReference type="GO" id="GO:0006260">
    <property type="term" value="P:DNA replication"/>
    <property type="evidence" value="ECO:0007669"/>
    <property type="project" value="InterPro"/>
</dbReference>
<dbReference type="PANTHER" id="PTHR38767:SF1">
    <property type="entry name" value="DNA POLYMERASE III SUBUNIT CHI"/>
    <property type="match status" value="1"/>
</dbReference>